<keyword evidence="5" id="KW-1185">Reference proteome</keyword>
<dbReference type="InterPro" id="IPR033120">
    <property type="entry name" value="HOTDOG_ACOT"/>
</dbReference>
<reference evidence="5" key="3">
    <citation type="journal article" date="2014" name="Nature">
        <title>Elephant shark genome provides unique insights into gnathostome evolution.</title>
        <authorList>
            <consortium name="International Elephant Shark Genome Sequencing Consortium"/>
            <person name="Venkatesh B."/>
            <person name="Lee A.P."/>
            <person name="Ravi V."/>
            <person name="Maurya A.K."/>
            <person name="Lian M.M."/>
            <person name="Swann J.B."/>
            <person name="Ohta Y."/>
            <person name="Flajnik M.F."/>
            <person name="Sutoh Y."/>
            <person name="Kasahara M."/>
            <person name="Hoon S."/>
            <person name="Gangu V."/>
            <person name="Roy S.W."/>
            <person name="Irimia M."/>
            <person name="Korzh V."/>
            <person name="Kondrychyn I."/>
            <person name="Lim Z.W."/>
            <person name="Tay B.H."/>
            <person name="Tohari S."/>
            <person name="Kong K.W."/>
            <person name="Ho S."/>
            <person name="Lorente-Galdos B."/>
            <person name="Quilez J."/>
            <person name="Marques-Bonet T."/>
            <person name="Raney B.J."/>
            <person name="Ingham P.W."/>
            <person name="Tay A."/>
            <person name="Hillier L.W."/>
            <person name="Minx P."/>
            <person name="Boehm T."/>
            <person name="Wilson R.K."/>
            <person name="Brenner S."/>
            <person name="Warren W.C."/>
        </authorList>
    </citation>
    <scope>NUCLEOTIDE SEQUENCE [LARGE SCALE GENOMIC DNA]</scope>
</reference>
<dbReference type="InterPro" id="IPR029069">
    <property type="entry name" value="HotDog_dom_sf"/>
</dbReference>
<feature type="domain" description="HotDog ACOT-type" evidence="3">
    <location>
        <begin position="1"/>
        <end position="89"/>
    </location>
</feature>
<evidence type="ECO:0000313" key="5">
    <source>
        <dbReference type="Proteomes" id="UP000314986"/>
    </source>
</evidence>
<dbReference type="Ensembl" id="ENSCMIT00000000690.1">
    <property type="protein sequence ID" value="ENSCMIP00000000642.1"/>
    <property type="gene ID" value="ENSCMIG00000000463.1"/>
</dbReference>
<reference evidence="5" key="2">
    <citation type="journal article" date="2007" name="PLoS Biol.">
        <title>Survey sequencing and comparative analysis of the elephant shark (Callorhinchus milii) genome.</title>
        <authorList>
            <person name="Venkatesh B."/>
            <person name="Kirkness E.F."/>
            <person name="Loh Y.H."/>
            <person name="Halpern A.L."/>
            <person name="Lee A.P."/>
            <person name="Johnson J."/>
            <person name="Dandona N."/>
            <person name="Viswanathan L.D."/>
            <person name="Tay A."/>
            <person name="Venter J.C."/>
            <person name="Strausberg R.L."/>
            <person name="Brenner S."/>
        </authorList>
    </citation>
    <scope>NUCLEOTIDE SEQUENCE [LARGE SCALE GENOMIC DNA]</scope>
</reference>
<accession>A0A4W3GCX7</accession>
<proteinExistence type="predicted"/>
<dbReference type="GO" id="GO:0006637">
    <property type="term" value="P:acyl-CoA metabolic process"/>
    <property type="evidence" value="ECO:0007669"/>
    <property type="project" value="TreeGrafter"/>
</dbReference>
<reference evidence="5" key="1">
    <citation type="journal article" date="2006" name="Science">
        <title>Ancient noncoding elements conserved in the human genome.</title>
        <authorList>
            <person name="Venkatesh B."/>
            <person name="Kirkness E.F."/>
            <person name="Loh Y.H."/>
            <person name="Halpern A.L."/>
            <person name="Lee A.P."/>
            <person name="Johnson J."/>
            <person name="Dandona N."/>
            <person name="Viswanathan L.D."/>
            <person name="Tay A."/>
            <person name="Venter J.C."/>
            <person name="Strausberg R.L."/>
            <person name="Brenner S."/>
        </authorList>
    </citation>
    <scope>NUCLEOTIDE SEQUENCE [LARGE SCALE GENOMIC DNA]</scope>
</reference>
<dbReference type="Gene3D" id="3.10.129.10">
    <property type="entry name" value="Hotdog Thioesterase"/>
    <property type="match status" value="1"/>
</dbReference>
<reference evidence="4" key="5">
    <citation type="submission" date="2025-09" db="UniProtKB">
        <authorList>
            <consortium name="Ensembl"/>
        </authorList>
    </citation>
    <scope>IDENTIFICATION</scope>
</reference>
<dbReference type="PANTHER" id="PTHR11049:SF1">
    <property type="entry name" value="ACYL-COENZYME A THIOESTERASE 11"/>
    <property type="match status" value="1"/>
</dbReference>
<dbReference type="Pfam" id="PF03061">
    <property type="entry name" value="4HBT"/>
    <property type="match status" value="1"/>
</dbReference>
<dbReference type="Proteomes" id="UP000314986">
    <property type="component" value="Unassembled WGS sequence"/>
</dbReference>
<dbReference type="SUPFAM" id="SSF54637">
    <property type="entry name" value="Thioesterase/thiol ester dehydrase-isomerase"/>
    <property type="match status" value="1"/>
</dbReference>
<evidence type="ECO:0000256" key="1">
    <source>
        <dbReference type="ARBA" id="ARBA00022487"/>
    </source>
</evidence>
<dbReference type="GeneTree" id="ENSGT00940000156460"/>
<dbReference type="InterPro" id="IPR040170">
    <property type="entry name" value="Cytosol_ACT"/>
</dbReference>
<dbReference type="GO" id="GO:0052689">
    <property type="term" value="F:carboxylic ester hydrolase activity"/>
    <property type="evidence" value="ECO:0007669"/>
    <property type="project" value="UniProtKB-KW"/>
</dbReference>
<sequence length="89" mass="9575">MMISALSPVAERHALCPCVTVSVDDIDFEHSLSVGQIVNIRAKVNRAFNTSMEVSISGAATVSLCVAMCILITNPFQTRCFTVIVVCMP</sequence>
<keyword evidence="2" id="KW-0378">Hydrolase</keyword>
<dbReference type="STRING" id="7868.ENSCMIP00000000642"/>
<keyword evidence="1" id="KW-0719">Serine esterase</keyword>
<dbReference type="GO" id="GO:0052816">
    <property type="term" value="F:long-chain fatty acyl-CoA hydrolase activity"/>
    <property type="evidence" value="ECO:0007669"/>
    <property type="project" value="TreeGrafter"/>
</dbReference>
<organism evidence="4 5">
    <name type="scientific">Callorhinchus milii</name>
    <name type="common">Ghost shark</name>
    <dbReference type="NCBI Taxonomy" id="7868"/>
    <lineage>
        <taxon>Eukaryota</taxon>
        <taxon>Metazoa</taxon>
        <taxon>Chordata</taxon>
        <taxon>Craniata</taxon>
        <taxon>Vertebrata</taxon>
        <taxon>Chondrichthyes</taxon>
        <taxon>Holocephali</taxon>
        <taxon>Chimaeriformes</taxon>
        <taxon>Callorhinchidae</taxon>
        <taxon>Callorhinchus</taxon>
    </lineage>
</organism>
<evidence type="ECO:0000256" key="2">
    <source>
        <dbReference type="ARBA" id="ARBA00022801"/>
    </source>
</evidence>
<dbReference type="InterPro" id="IPR006683">
    <property type="entry name" value="Thioestr_dom"/>
</dbReference>
<dbReference type="InParanoid" id="A0A4W3GCX7"/>
<dbReference type="PROSITE" id="PS51770">
    <property type="entry name" value="HOTDOG_ACOT"/>
    <property type="match status" value="1"/>
</dbReference>
<name>A0A4W3GCX7_CALMI</name>
<dbReference type="GO" id="GO:0005829">
    <property type="term" value="C:cytosol"/>
    <property type="evidence" value="ECO:0007669"/>
    <property type="project" value="TreeGrafter"/>
</dbReference>
<evidence type="ECO:0000313" key="4">
    <source>
        <dbReference type="Ensembl" id="ENSCMIP00000000642.1"/>
    </source>
</evidence>
<protein>
    <recommendedName>
        <fullName evidence="3">HotDog ACOT-type domain-containing protein</fullName>
    </recommendedName>
</protein>
<evidence type="ECO:0000259" key="3">
    <source>
        <dbReference type="PROSITE" id="PS51770"/>
    </source>
</evidence>
<dbReference type="AlphaFoldDB" id="A0A4W3GCX7"/>
<reference evidence="4" key="4">
    <citation type="submission" date="2025-08" db="UniProtKB">
        <authorList>
            <consortium name="Ensembl"/>
        </authorList>
    </citation>
    <scope>IDENTIFICATION</scope>
</reference>
<dbReference type="PANTHER" id="PTHR11049">
    <property type="entry name" value="ACYL COENZYME A THIOESTER HYDROLASE"/>
    <property type="match status" value="1"/>
</dbReference>